<reference evidence="1 2" key="1">
    <citation type="submission" date="2018-03" db="EMBL/GenBank/DDBJ databases">
        <title>Draft Genome Sequences of the Obligatory Marine Myxobacteria Enhygromyxa salina SWB007.</title>
        <authorList>
            <person name="Poehlein A."/>
            <person name="Moghaddam J.A."/>
            <person name="Harms H."/>
            <person name="Alanjari M."/>
            <person name="Koenig G.M."/>
            <person name="Daniel R."/>
            <person name="Schaeberle T.F."/>
        </authorList>
    </citation>
    <scope>NUCLEOTIDE SEQUENCE [LARGE SCALE GENOMIC DNA]</scope>
    <source>
        <strain evidence="1 2">SWB007</strain>
    </source>
</reference>
<dbReference type="Gene3D" id="3.40.50.720">
    <property type="entry name" value="NAD(P)-binding Rossmann-like Domain"/>
    <property type="match status" value="1"/>
</dbReference>
<dbReference type="EMBL" id="PVNL01000092">
    <property type="protein sequence ID" value="PRQ05576.1"/>
    <property type="molecule type" value="Genomic_DNA"/>
</dbReference>
<gene>
    <name evidence="1" type="ORF">ENSA7_44660</name>
</gene>
<dbReference type="Proteomes" id="UP000238823">
    <property type="component" value="Unassembled WGS sequence"/>
</dbReference>
<organism evidence="1 2">
    <name type="scientific">Enhygromyxa salina</name>
    <dbReference type="NCBI Taxonomy" id="215803"/>
    <lineage>
        <taxon>Bacteria</taxon>
        <taxon>Pseudomonadati</taxon>
        <taxon>Myxococcota</taxon>
        <taxon>Polyangia</taxon>
        <taxon>Nannocystales</taxon>
        <taxon>Nannocystaceae</taxon>
        <taxon>Enhygromyxa</taxon>
    </lineage>
</organism>
<evidence type="ECO:0000313" key="1">
    <source>
        <dbReference type="EMBL" id="PRQ05576.1"/>
    </source>
</evidence>
<dbReference type="InterPro" id="IPR023181">
    <property type="entry name" value="Homospermid_syn-like_C"/>
</dbReference>
<dbReference type="Gene3D" id="3.30.360.30">
    <property type="entry name" value="homospermidine synthase like"/>
    <property type="match status" value="1"/>
</dbReference>
<proteinExistence type="predicted"/>
<evidence type="ECO:0000313" key="2">
    <source>
        <dbReference type="Proteomes" id="UP000238823"/>
    </source>
</evidence>
<dbReference type="AlphaFoldDB" id="A0A2S9YKL7"/>
<accession>A0A2S9YKL7</accession>
<protein>
    <submittedName>
        <fullName evidence="1">Saccharopine dehydrogenase</fullName>
    </submittedName>
</protein>
<name>A0A2S9YKL7_9BACT</name>
<sequence length="408" mass="43911">MLGAAGGVGRATLALLAGHPLGRALLPATSELLLLDSAPARDPMPMPGCARWLPAQNLEHKQDLARLLREHRPDEVIELASVGTRDCMSACAEAGASYLTTAYDDWLAALRVDPNSARCMLRAQALFDPPDIEAGVHLLCMGMNPGLINLLVARGLTELAARSGRPASLDALDLHTLLFTEIDTTTTSRELEPASERFPCTWSPGGCLEELLEPEAMITASGELEVLSHAPHRALYEARCGDELIRGHLVPHEELVSLGAMYPSVDLAYCYRLPPASEAALAAAPDRKPAQWQTRRLYPPDHLGDLGGFNRVGVLLCSHTLGELWIGWQTAVADALAYSTNATLMQVSAGVLAGWHQLRRASPGIYLPEDLDSSPTLGLAEQLLGSPHVIWDRHAPARSVGARRVDLV</sequence>
<comment type="caution">
    <text evidence="1">The sequence shown here is derived from an EMBL/GenBank/DDBJ whole genome shotgun (WGS) entry which is preliminary data.</text>
</comment>